<dbReference type="PANTHER" id="PTHR43792">
    <property type="entry name" value="GNAT FAMILY, PUTATIVE (AFU_ORTHOLOGUE AFUA_3G00765)-RELATED-RELATED"/>
    <property type="match status" value="1"/>
</dbReference>
<evidence type="ECO:0000313" key="2">
    <source>
        <dbReference type="EMBL" id="OAM76653.1"/>
    </source>
</evidence>
<dbReference type="GO" id="GO:0016747">
    <property type="term" value="F:acyltransferase activity, transferring groups other than amino-acyl groups"/>
    <property type="evidence" value="ECO:0007669"/>
    <property type="project" value="InterPro"/>
</dbReference>
<dbReference type="STRING" id="1770058.A3840_11910"/>
<dbReference type="Gene3D" id="3.40.630.30">
    <property type="match status" value="1"/>
</dbReference>
<dbReference type="PANTHER" id="PTHR43792:SF16">
    <property type="entry name" value="N-ACETYLTRANSFERASE DOMAIN-CONTAINING PROTEIN"/>
    <property type="match status" value="1"/>
</dbReference>
<dbReference type="Proteomes" id="UP000078389">
    <property type="component" value="Unassembled WGS sequence"/>
</dbReference>
<comment type="caution">
    <text evidence="2">The sequence shown here is derived from an EMBL/GenBank/DDBJ whole genome shotgun (WGS) entry which is preliminary data.</text>
</comment>
<feature type="domain" description="N-acetyltransferase" evidence="1">
    <location>
        <begin position="10"/>
        <end position="169"/>
    </location>
</feature>
<dbReference type="EMBL" id="LVVY01000091">
    <property type="protein sequence ID" value="OAM76653.1"/>
    <property type="molecule type" value="Genomic_DNA"/>
</dbReference>
<proteinExistence type="predicted"/>
<reference evidence="2 3" key="1">
    <citation type="submission" date="2016-03" db="EMBL/GenBank/DDBJ databases">
        <title>Genome sequencing of Devosia sp. S37.</title>
        <authorList>
            <person name="Mohd Nor M."/>
        </authorList>
    </citation>
    <scope>NUCLEOTIDE SEQUENCE [LARGE SCALE GENOMIC DNA]</scope>
    <source>
        <strain evidence="2 3">S37</strain>
    </source>
</reference>
<dbReference type="OrthoDB" id="6293260at2"/>
<dbReference type="SUPFAM" id="SSF55729">
    <property type="entry name" value="Acyl-CoA N-acyltransferases (Nat)"/>
    <property type="match status" value="1"/>
</dbReference>
<evidence type="ECO:0000313" key="3">
    <source>
        <dbReference type="Proteomes" id="UP000078389"/>
    </source>
</evidence>
<dbReference type="InterPro" id="IPR016181">
    <property type="entry name" value="Acyl_CoA_acyltransferase"/>
</dbReference>
<keyword evidence="2" id="KW-0808">Transferase</keyword>
<organism evidence="2 3">
    <name type="scientific">Devosia elaeis</name>
    <dbReference type="NCBI Taxonomy" id="1770058"/>
    <lineage>
        <taxon>Bacteria</taxon>
        <taxon>Pseudomonadati</taxon>
        <taxon>Pseudomonadota</taxon>
        <taxon>Alphaproteobacteria</taxon>
        <taxon>Hyphomicrobiales</taxon>
        <taxon>Devosiaceae</taxon>
        <taxon>Devosia</taxon>
    </lineage>
</organism>
<dbReference type="PROSITE" id="PS51186">
    <property type="entry name" value="GNAT"/>
    <property type="match status" value="1"/>
</dbReference>
<keyword evidence="3" id="KW-1185">Reference proteome</keyword>
<accession>A0A178HUZ1</accession>
<protein>
    <submittedName>
        <fullName evidence="2">Acetyltransferase</fullName>
    </submittedName>
</protein>
<gene>
    <name evidence="2" type="ORF">A3840_11910</name>
</gene>
<dbReference type="AlphaFoldDB" id="A0A178HUZ1"/>
<evidence type="ECO:0000259" key="1">
    <source>
        <dbReference type="PROSITE" id="PS51186"/>
    </source>
</evidence>
<dbReference type="RefSeq" id="WP_067456805.1">
    <property type="nucleotide sequence ID" value="NZ_LVVY01000091.1"/>
</dbReference>
<dbReference type="InterPro" id="IPR000182">
    <property type="entry name" value="GNAT_dom"/>
</dbReference>
<dbReference type="InterPro" id="IPR051531">
    <property type="entry name" value="N-acetyltransferase"/>
</dbReference>
<name>A0A178HUZ1_9HYPH</name>
<sequence length="169" mass="18901">MVPRLETERLVLRGHRAGDHAACCALWGQETVTRFIGGRPSTGEEVWSRILRYAGHWQMLGFGYFAVTERGSDRVIGEVGLADFRRDISPPLDAPEAGWVFHPDWHGKGLAREAVAALLDWAAGRGMARTLCLIDPDNEASLGLALRLGFRETQRIDYYGKPSLLLRRE</sequence>
<dbReference type="Pfam" id="PF13302">
    <property type="entry name" value="Acetyltransf_3"/>
    <property type="match status" value="1"/>
</dbReference>